<evidence type="ECO:0000256" key="4">
    <source>
        <dbReference type="ARBA" id="ARBA00022989"/>
    </source>
</evidence>
<reference evidence="7" key="1">
    <citation type="journal article" date="2015" name="Nature">
        <title>Complex archaea that bridge the gap between prokaryotes and eukaryotes.</title>
        <authorList>
            <person name="Spang A."/>
            <person name="Saw J.H."/>
            <person name="Jorgensen S.L."/>
            <person name="Zaremba-Niedzwiedzka K."/>
            <person name="Martijn J."/>
            <person name="Lind A.E."/>
            <person name="van Eijk R."/>
            <person name="Schleper C."/>
            <person name="Guy L."/>
            <person name="Ettema T.J."/>
        </authorList>
    </citation>
    <scope>NUCLEOTIDE SEQUENCE</scope>
</reference>
<name>A0A0F9EDV9_9ZZZZ</name>
<evidence type="ECO:0000313" key="7">
    <source>
        <dbReference type="EMBL" id="KKL64421.1"/>
    </source>
</evidence>
<evidence type="ECO:0008006" key="8">
    <source>
        <dbReference type="Google" id="ProtNLM"/>
    </source>
</evidence>
<sequence>MTFLAPYLPQILSLFRIMSGLLLLQHGTTKILGFPASQMSGASITSMGGIAGVIELIFGALLVIGLFSRLSAFILSGLTAVAYFIAHMPQGFFPMLNGGELAALYSFAFLYLAAAGPGPWSVDAMRSKG</sequence>
<dbReference type="InterPro" id="IPR032808">
    <property type="entry name" value="DoxX"/>
</dbReference>
<comment type="caution">
    <text evidence="7">The sequence shown here is derived from an EMBL/GenBank/DDBJ whole genome shotgun (WGS) entry which is preliminary data.</text>
</comment>
<dbReference type="EMBL" id="LAZR01027850">
    <property type="protein sequence ID" value="KKL64421.1"/>
    <property type="molecule type" value="Genomic_DNA"/>
</dbReference>
<evidence type="ECO:0000256" key="6">
    <source>
        <dbReference type="SAM" id="Phobius"/>
    </source>
</evidence>
<evidence type="ECO:0000256" key="1">
    <source>
        <dbReference type="ARBA" id="ARBA00004651"/>
    </source>
</evidence>
<feature type="transmembrane region" description="Helical" evidence="6">
    <location>
        <begin position="6"/>
        <end position="24"/>
    </location>
</feature>
<dbReference type="GO" id="GO:0005886">
    <property type="term" value="C:plasma membrane"/>
    <property type="evidence" value="ECO:0007669"/>
    <property type="project" value="UniProtKB-SubCell"/>
</dbReference>
<keyword evidence="2" id="KW-1003">Cell membrane</keyword>
<feature type="transmembrane region" description="Helical" evidence="6">
    <location>
        <begin position="70"/>
        <end position="89"/>
    </location>
</feature>
<evidence type="ECO:0000256" key="2">
    <source>
        <dbReference type="ARBA" id="ARBA00022475"/>
    </source>
</evidence>
<feature type="transmembrane region" description="Helical" evidence="6">
    <location>
        <begin position="101"/>
        <end position="120"/>
    </location>
</feature>
<dbReference type="InterPro" id="IPR051907">
    <property type="entry name" value="DoxX-like_oxidoreductase"/>
</dbReference>
<dbReference type="PANTHER" id="PTHR33452:SF4">
    <property type="entry name" value="BLL4328 PROTEIN"/>
    <property type="match status" value="1"/>
</dbReference>
<proteinExistence type="predicted"/>
<keyword evidence="5 6" id="KW-0472">Membrane</keyword>
<dbReference type="PANTHER" id="PTHR33452">
    <property type="entry name" value="OXIDOREDUCTASE CATD-RELATED"/>
    <property type="match status" value="1"/>
</dbReference>
<evidence type="ECO:0000256" key="3">
    <source>
        <dbReference type="ARBA" id="ARBA00022692"/>
    </source>
</evidence>
<accession>A0A0F9EDV9</accession>
<organism evidence="7">
    <name type="scientific">marine sediment metagenome</name>
    <dbReference type="NCBI Taxonomy" id="412755"/>
    <lineage>
        <taxon>unclassified sequences</taxon>
        <taxon>metagenomes</taxon>
        <taxon>ecological metagenomes</taxon>
    </lineage>
</organism>
<evidence type="ECO:0000256" key="5">
    <source>
        <dbReference type="ARBA" id="ARBA00023136"/>
    </source>
</evidence>
<keyword evidence="3 6" id="KW-0812">Transmembrane</keyword>
<comment type="subcellular location">
    <subcellularLocation>
        <location evidence="1">Cell membrane</location>
        <topology evidence="1">Multi-pass membrane protein</topology>
    </subcellularLocation>
</comment>
<feature type="transmembrane region" description="Helical" evidence="6">
    <location>
        <begin position="44"/>
        <end position="64"/>
    </location>
</feature>
<dbReference type="AlphaFoldDB" id="A0A0F9EDV9"/>
<keyword evidence="4 6" id="KW-1133">Transmembrane helix</keyword>
<gene>
    <name evidence="7" type="ORF">LCGC14_2165220</name>
</gene>
<dbReference type="Pfam" id="PF07681">
    <property type="entry name" value="DoxX"/>
    <property type="match status" value="1"/>
</dbReference>
<protein>
    <recommendedName>
        <fullName evidence="8">DoxX family protein</fullName>
    </recommendedName>
</protein>